<comment type="caution">
    <text evidence="2">The sequence shown here is derived from an EMBL/GenBank/DDBJ whole genome shotgun (WGS) entry which is preliminary data.</text>
</comment>
<gene>
    <name evidence="2" type="ORF">HDA39_007028</name>
</gene>
<accession>A0A7W9JE31</accession>
<evidence type="ECO:0000259" key="1">
    <source>
        <dbReference type="Pfam" id="PF17128"/>
    </source>
</evidence>
<sequence>MTILSAQTLTLPVAALGAENPLPPLRGHRDLHRVENLDSLPEDLAENIRYGGLRGVLPCLDQDGYGRTLTEQPLPTLVLENDHLKATVLPSLGGRLYSLVHKPSGQELLYRNPVIQPANLALRNAWFAGGVEWNLGSTGHWTGTCSPMHAARVEGPDGTPVLRLREWERSRNLVVQLDFWLPADSDLLYVGARIQNPSPDVVPAYWWSNIAVEQSPETRVLVPAEEAWRFGYGKKLDLIGVPEYDGIDLTYPMRHRRAVDFFFEPLPGQRPWIAALDAEGNGLVQASTERLRGRKLFVWGEGRGGRRWQEWLSPGLEGPGYCEIQAGLARTQLEHLKLPGATSWSWLEAYGRVSVDPVVAHGEWGVAWPAVDGVLDRRLEDLAEREASWLAVADAAPGEQVAVGSGWGALELKRTGWAVSEGTPFGEETLGERERAWAPVLEGQAPGVVGQAGGVPAGLASAADAGRVAPDGTLVAWKDLLEQAEDSWLTWYHRGVARWFADDEAGAVAAWQESGDNPWALRNLALATGDLAQYERATELLPDLVPLVVEAATAALREDPARAGRILDRAPSDDQRIRLVRVRYLLEIGDAEAAEALLDEGVEPSGVREGDNPLAEYWRRTQELLGTDRPVPARYEFGMAGD</sequence>
<evidence type="ECO:0000313" key="2">
    <source>
        <dbReference type="EMBL" id="MBB5840294.1"/>
    </source>
</evidence>
<dbReference type="InterPro" id="IPR033396">
    <property type="entry name" value="DUF5107"/>
</dbReference>
<proteinExistence type="predicted"/>
<dbReference type="Pfam" id="PF17128">
    <property type="entry name" value="DUF5107"/>
    <property type="match status" value="1"/>
</dbReference>
<organism evidence="2 3">
    <name type="scientific">Kribbella italica</name>
    <dbReference type="NCBI Taxonomy" id="1540520"/>
    <lineage>
        <taxon>Bacteria</taxon>
        <taxon>Bacillati</taxon>
        <taxon>Actinomycetota</taxon>
        <taxon>Actinomycetes</taxon>
        <taxon>Propionibacteriales</taxon>
        <taxon>Kribbellaceae</taxon>
        <taxon>Kribbella</taxon>
    </lineage>
</organism>
<reference evidence="2 3" key="1">
    <citation type="submission" date="2020-08" db="EMBL/GenBank/DDBJ databases">
        <title>Sequencing the genomes of 1000 actinobacteria strains.</title>
        <authorList>
            <person name="Klenk H.-P."/>
        </authorList>
    </citation>
    <scope>NUCLEOTIDE SEQUENCE [LARGE SCALE GENOMIC DNA]</scope>
    <source>
        <strain evidence="2 3">DSM 28967</strain>
    </source>
</reference>
<protein>
    <recommendedName>
        <fullName evidence="1">DUF5107 domain-containing protein</fullName>
    </recommendedName>
</protein>
<feature type="domain" description="DUF5107" evidence="1">
    <location>
        <begin position="55"/>
        <end position="337"/>
    </location>
</feature>
<keyword evidence="3" id="KW-1185">Reference proteome</keyword>
<evidence type="ECO:0000313" key="3">
    <source>
        <dbReference type="Proteomes" id="UP000549971"/>
    </source>
</evidence>
<dbReference type="RefSeq" id="WP_184802535.1">
    <property type="nucleotide sequence ID" value="NZ_JACHMY010000001.1"/>
</dbReference>
<dbReference type="AlphaFoldDB" id="A0A7W9JE31"/>
<dbReference type="Proteomes" id="UP000549971">
    <property type="component" value="Unassembled WGS sequence"/>
</dbReference>
<name>A0A7W9JE31_9ACTN</name>
<dbReference type="EMBL" id="JACHMY010000001">
    <property type="protein sequence ID" value="MBB5840294.1"/>
    <property type="molecule type" value="Genomic_DNA"/>
</dbReference>